<reference evidence="1 2" key="1">
    <citation type="submission" date="2018-02" db="EMBL/GenBank/DDBJ databases">
        <title>Complete genome sequence of Streptomyces dengpaensis, the producer of angucyclines.</title>
        <authorList>
            <person name="Yumei L."/>
        </authorList>
    </citation>
    <scope>NUCLEOTIDE SEQUENCE [LARGE SCALE GENOMIC DNA]</scope>
    <source>
        <strain evidence="1 2">XZHG99</strain>
    </source>
</reference>
<organism evidence="1 2">
    <name type="scientific">Streptomyces dengpaensis</name>
    <dbReference type="NCBI Taxonomy" id="2049881"/>
    <lineage>
        <taxon>Bacteria</taxon>
        <taxon>Bacillati</taxon>
        <taxon>Actinomycetota</taxon>
        <taxon>Actinomycetes</taxon>
        <taxon>Kitasatosporales</taxon>
        <taxon>Streptomycetaceae</taxon>
        <taxon>Streptomyces</taxon>
    </lineage>
</organism>
<keyword evidence="2" id="KW-1185">Reference proteome</keyword>
<accession>A0ABM6T098</accession>
<name>A0ABM6T098_9ACTN</name>
<proteinExistence type="predicted"/>
<evidence type="ECO:0000313" key="2">
    <source>
        <dbReference type="Proteomes" id="UP000238413"/>
    </source>
</evidence>
<evidence type="ECO:0000313" key="1">
    <source>
        <dbReference type="EMBL" id="AVH60425.1"/>
    </source>
</evidence>
<dbReference type="Proteomes" id="UP000238413">
    <property type="component" value="Chromosome"/>
</dbReference>
<dbReference type="EMBL" id="CP026652">
    <property type="protein sequence ID" value="AVH60425.1"/>
    <property type="molecule type" value="Genomic_DNA"/>
</dbReference>
<sequence>MSVAHDLEREGIRTRDGARWTCRAIVRMVKSPPTRATAAGCAFRWRRCSQ</sequence>
<evidence type="ECO:0008006" key="3">
    <source>
        <dbReference type="Google" id="ProtNLM"/>
    </source>
</evidence>
<gene>
    <name evidence="1" type="ORF">C4B68_36745</name>
</gene>
<protein>
    <recommendedName>
        <fullName evidence="3">Recombinase domain-containing protein</fullName>
    </recommendedName>
</protein>